<keyword evidence="4" id="KW-1185">Reference proteome</keyword>
<dbReference type="NCBIfam" id="TIGR04183">
    <property type="entry name" value="Por_Secre_tail"/>
    <property type="match status" value="1"/>
</dbReference>
<evidence type="ECO:0000313" key="3">
    <source>
        <dbReference type="EMBL" id="MDT0631230.1"/>
    </source>
</evidence>
<protein>
    <submittedName>
        <fullName evidence="3">T9SS type A sorting domain-containing protein</fullName>
    </submittedName>
</protein>
<dbReference type="PANTHER" id="PTHR37397">
    <property type="entry name" value="SI:CH211-183D21.1"/>
    <property type="match status" value="1"/>
</dbReference>
<dbReference type="PANTHER" id="PTHR37397:SF1">
    <property type="entry name" value="LTD DOMAIN-CONTAINING PROTEIN"/>
    <property type="match status" value="1"/>
</dbReference>
<dbReference type="Proteomes" id="UP001267426">
    <property type="component" value="Unassembled WGS sequence"/>
</dbReference>
<dbReference type="EMBL" id="JAVRHT010000009">
    <property type="protein sequence ID" value="MDT0631230.1"/>
    <property type="molecule type" value="Genomic_DNA"/>
</dbReference>
<evidence type="ECO:0000313" key="4">
    <source>
        <dbReference type="Proteomes" id="UP001267426"/>
    </source>
</evidence>
<dbReference type="Pfam" id="PF18962">
    <property type="entry name" value="Por_Secre_tail"/>
    <property type="match status" value="1"/>
</dbReference>
<evidence type="ECO:0000256" key="1">
    <source>
        <dbReference type="SAM" id="SignalP"/>
    </source>
</evidence>
<feature type="domain" description="Secretion system C-terminal sorting" evidence="2">
    <location>
        <begin position="723"/>
        <end position="800"/>
    </location>
</feature>
<accession>A0ABU3BPL4</accession>
<name>A0ABU3BPL4_9BACT</name>
<gene>
    <name evidence="3" type="ORF">RM540_05650</name>
</gene>
<sequence>MAPFLALLLLLSSPTPPDAAGCAGRTGSGATLLIPARPALSRAGGPLEVGDELSVLAPDGRCVGAGRWGGAGAALTVWADDPTTAEADGLRPGEPVRLVVRTPAGDYADGDVVVTFEAGFGVEGGYQHHGLYAVAVEPGEIVPAPPAPRLIVVNEVEVDAAGAGAFVELRSADSGLALDGLHLALVDGGGAVYASVDLSSHTTGADGLFVVGGAEGGAALGEVQAGVGAVAVYDHEVAVGSRAGAGGLVDAVVFGPEGAGRSDDLLARLGQAVQYVEAQGASLQRLDLAGGGGPFASALLHPRAATPGAGNGREVTVDRTAEVQDGAGLRLVSVPVVSADGEPKAVGDLAAINLVRGVAGGDHPAQYPGAQPNVLTAFDNAGGGFVAPASTDEALAPGDGFFWHWFDEEAAPSAADGGGTSWGHALESEAFAFTTTGVPIDDALLSGPYEREVSAPTDSGVYLIGNPYPYPLRLSGVTVAGGALQTTVAVWDPARGTYEDLFSGPDGTDDVLPVWGGAVAEVYAPRGSFTVVTTSAAVDPTAAAPVEAAARRQTATTAARLSLELSGTLEGGAAVADASAHVRFVEGAEAGWDVHDGSKLTPPTEAFALVAPVGQRDGELRRQRVLSLPTALSAPRAVPIAFAASEGGAFTLRWDVATLPAGWGARLHDLKTGDAVDLRGQTSYAFETGGAAPWSERFEVVVSPAATAGEAVAERETTVGPAYPNPAVGPVRLDVHAATAQRVAADVYDALGRRVARAYEGSVGAGTPATVSVDTSTLAPGLYMVRVEGETFAETRRMVVAR</sequence>
<feature type="chain" id="PRO_5045213373" evidence="1">
    <location>
        <begin position="20"/>
        <end position="802"/>
    </location>
</feature>
<reference evidence="3 4" key="1">
    <citation type="submission" date="2023-09" db="EMBL/GenBank/DDBJ databases">
        <authorList>
            <person name="Rey-Velasco X."/>
        </authorList>
    </citation>
    <scope>NUCLEOTIDE SEQUENCE [LARGE SCALE GENOMIC DNA]</scope>
    <source>
        <strain evidence="3 4">F394</strain>
    </source>
</reference>
<organism evidence="3 4">
    <name type="scientific">Rubrivirga litoralis</name>
    <dbReference type="NCBI Taxonomy" id="3075598"/>
    <lineage>
        <taxon>Bacteria</taxon>
        <taxon>Pseudomonadati</taxon>
        <taxon>Rhodothermota</taxon>
        <taxon>Rhodothermia</taxon>
        <taxon>Rhodothermales</taxon>
        <taxon>Rubricoccaceae</taxon>
        <taxon>Rubrivirga</taxon>
    </lineage>
</organism>
<comment type="caution">
    <text evidence="3">The sequence shown here is derived from an EMBL/GenBank/DDBJ whole genome shotgun (WGS) entry which is preliminary data.</text>
</comment>
<dbReference type="InterPro" id="IPR026444">
    <property type="entry name" value="Secre_tail"/>
</dbReference>
<dbReference type="RefSeq" id="WP_311662573.1">
    <property type="nucleotide sequence ID" value="NZ_JAVRHT010000009.1"/>
</dbReference>
<evidence type="ECO:0000259" key="2">
    <source>
        <dbReference type="Pfam" id="PF18962"/>
    </source>
</evidence>
<keyword evidence="1" id="KW-0732">Signal</keyword>
<proteinExistence type="predicted"/>
<feature type="signal peptide" evidence="1">
    <location>
        <begin position="1"/>
        <end position="19"/>
    </location>
</feature>